<protein>
    <recommendedName>
        <fullName evidence="2">C2H2-type domain-containing protein</fullName>
    </recommendedName>
</protein>
<dbReference type="Proteomes" id="UP001295684">
    <property type="component" value="Unassembled WGS sequence"/>
</dbReference>
<dbReference type="GO" id="GO:0008270">
    <property type="term" value="F:zinc ion binding"/>
    <property type="evidence" value="ECO:0007669"/>
    <property type="project" value="UniProtKB-KW"/>
</dbReference>
<keyword evidence="1" id="KW-0862">Zinc</keyword>
<accession>A0AAD1XVY9</accession>
<gene>
    <name evidence="3" type="ORF">ECRASSUSDP1_LOCUS21313</name>
</gene>
<dbReference type="PROSITE" id="PS50157">
    <property type="entry name" value="ZINC_FINGER_C2H2_2"/>
    <property type="match status" value="1"/>
</dbReference>
<feature type="domain" description="C2H2-type" evidence="2">
    <location>
        <begin position="179"/>
        <end position="207"/>
    </location>
</feature>
<keyword evidence="1" id="KW-0479">Metal-binding</keyword>
<sequence>MKSNQCYQEESSLKAFSDEGCDQRCSESQIDSKIEVPVVFLNKNIKFPFLYPPICSKEDTGKEFCLDKADSNTQMSLIASQIQVEVIQNDEKNSSLSHLNDLGKLSPDLLDGTRSITSENKNEDWITFQITITHDENATQEDTLSKKSEEKETIASLEKYPHYISERLEKESNEIRRITTCINNQCGKEFSSLPIFIKHARMHLPKK</sequence>
<evidence type="ECO:0000259" key="2">
    <source>
        <dbReference type="PROSITE" id="PS50157"/>
    </source>
</evidence>
<dbReference type="PROSITE" id="PS00028">
    <property type="entry name" value="ZINC_FINGER_C2H2_1"/>
    <property type="match status" value="1"/>
</dbReference>
<dbReference type="EMBL" id="CAMPGE010021770">
    <property type="protein sequence ID" value="CAI2379893.1"/>
    <property type="molecule type" value="Genomic_DNA"/>
</dbReference>
<evidence type="ECO:0000313" key="3">
    <source>
        <dbReference type="EMBL" id="CAI2379893.1"/>
    </source>
</evidence>
<dbReference type="AlphaFoldDB" id="A0AAD1XVY9"/>
<keyword evidence="1" id="KW-0863">Zinc-finger</keyword>
<keyword evidence="4" id="KW-1185">Reference proteome</keyword>
<evidence type="ECO:0000313" key="4">
    <source>
        <dbReference type="Proteomes" id="UP001295684"/>
    </source>
</evidence>
<proteinExistence type="predicted"/>
<evidence type="ECO:0000256" key="1">
    <source>
        <dbReference type="PROSITE-ProRule" id="PRU00042"/>
    </source>
</evidence>
<comment type="caution">
    <text evidence="3">The sequence shown here is derived from an EMBL/GenBank/DDBJ whole genome shotgun (WGS) entry which is preliminary data.</text>
</comment>
<organism evidence="3 4">
    <name type="scientific">Euplotes crassus</name>
    <dbReference type="NCBI Taxonomy" id="5936"/>
    <lineage>
        <taxon>Eukaryota</taxon>
        <taxon>Sar</taxon>
        <taxon>Alveolata</taxon>
        <taxon>Ciliophora</taxon>
        <taxon>Intramacronucleata</taxon>
        <taxon>Spirotrichea</taxon>
        <taxon>Hypotrichia</taxon>
        <taxon>Euplotida</taxon>
        <taxon>Euplotidae</taxon>
        <taxon>Moneuplotes</taxon>
    </lineage>
</organism>
<dbReference type="InterPro" id="IPR013087">
    <property type="entry name" value="Znf_C2H2_type"/>
</dbReference>
<reference evidence="3" key="1">
    <citation type="submission" date="2023-07" db="EMBL/GenBank/DDBJ databases">
        <authorList>
            <consortium name="AG Swart"/>
            <person name="Singh M."/>
            <person name="Singh A."/>
            <person name="Seah K."/>
            <person name="Emmerich C."/>
        </authorList>
    </citation>
    <scope>NUCLEOTIDE SEQUENCE</scope>
    <source>
        <strain evidence="3">DP1</strain>
    </source>
</reference>
<name>A0AAD1XVY9_EUPCR</name>